<name>E1Z3Y3_CHLVA</name>
<protein>
    <submittedName>
        <fullName evidence="1">Uncharacterized protein</fullName>
    </submittedName>
</protein>
<reference evidence="1 2" key="1">
    <citation type="journal article" date="2010" name="Plant Cell">
        <title>The Chlorella variabilis NC64A genome reveals adaptation to photosymbiosis, coevolution with viruses, and cryptic sex.</title>
        <authorList>
            <person name="Blanc G."/>
            <person name="Duncan G."/>
            <person name="Agarkova I."/>
            <person name="Borodovsky M."/>
            <person name="Gurnon J."/>
            <person name="Kuo A."/>
            <person name="Lindquist E."/>
            <person name="Lucas S."/>
            <person name="Pangilinan J."/>
            <person name="Polle J."/>
            <person name="Salamov A."/>
            <person name="Terry A."/>
            <person name="Yamada T."/>
            <person name="Dunigan D.D."/>
            <person name="Grigoriev I.V."/>
            <person name="Claverie J.M."/>
            <person name="Van Etten J.L."/>
        </authorList>
    </citation>
    <scope>NUCLEOTIDE SEQUENCE [LARGE SCALE GENOMIC DNA]</scope>
    <source>
        <strain evidence="1 2">NC64A</strain>
    </source>
</reference>
<dbReference type="OrthoDB" id="426293at2759"/>
<dbReference type="Proteomes" id="UP000008141">
    <property type="component" value="Unassembled WGS sequence"/>
</dbReference>
<sequence length="120" mass="12892">METARCLVRAAPAVQPTLSLLTRNGLLLSGLCADLVAHLPLTQEQWQSIPAPCPDLARALPAVQDRSAAEAGWLVGRLAEDQRALLQTATLSLGRAQQQGQRSMPAELMQRILALCLLDS</sequence>
<dbReference type="InParanoid" id="E1Z3Y3"/>
<accession>E1Z3Y3</accession>
<dbReference type="KEGG" id="cvr:CHLNCDRAFT_49764"/>
<dbReference type="RefSeq" id="XP_005851357.1">
    <property type="nucleotide sequence ID" value="XM_005851295.1"/>
</dbReference>
<proteinExistence type="predicted"/>
<evidence type="ECO:0000313" key="2">
    <source>
        <dbReference type="Proteomes" id="UP000008141"/>
    </source>
</evidence>
<keyword evidence="2" id="KW-1185">Reference proteome</keyword>
<evidence type="ECO:0000313" key="1">
    <source>
        <dbReference type="EMBL" id="EFN59255.1"/>
    </source>
</evidence>
<dbReference type="GeneID" id="17358752"/>
<dbReference type="AlphaFoldDB" id="E1Z3Y3"/>
<organism evidence="2">
    <name type="scientific">Chlorella variabilis</name>
    <name type="common">Green alga</name>
    <dbReference type="NCBI Taxonomy" id="554065"/>
    <lineage>
        <taxon>Eukaryota</taxon>
        <taxon>Viridiplantae</taxon>
        <taxon>Chlorophyta</taxon>
        <taxon>core chlorophytes</taxon>
        <taxon>Trebouxiophyceae</taxon>
        <taxon>Chlorellales</taxon>
        <taxon>Chlorellaceae</taxon>
        <taxon>Chlorella clade</taxon>
        <taxon>Chlorella</taxon>
    </lineage>
</organism>
<dbReference type="EMBL" id="GL433836">
    <property type="protein sequence ID" value="EFN59255.1"/>
    <property type="molecule type" value="Genomic_DNA"/>
</dbReference>
<gene>
    <name evidence="1" type="ORF">CHLNCDRAFT_49764</name>
</gene>